<dbReference type="AlphaFoldDB" id="A0A1J3DGC5"/>
<gene>
    <name evidence="2" type="ORF">GA_TR15219_c0_g1_i1_g.46753</name>
</gene>
<reference evidence="2" key="1">
    <citation type="submission" date="2016-07" db="EMBL/GenBank/DDBJ databases">
        <title>De novo transcriptome assembly of four accessions of the metal hyperaccumulator plant Noccaea caerulescens.</title>
        <authorList>
            <person name="Blande D."/>
            <person name="Halimaa P."/>
            <person name="Tervahauta A.I."/>
            <person name="Aarts M.G."/>
            <person name="Karenlampi S.O."/>
        </authorList>
    </citation>
    <scope>NUCLEOTIDE SEQUENCE</scope>
</reference>
<evidence type="ECO:0000313" key="2">
    <source>
        <dbReference type="EMBL" id="JAU15740.1"/>
    </source>
</evidence>
<proteinExistence type="predicted"/>
<sequence length="129" mass="13784">MILPGNKSPNFPPHSAVSTDDQRNDAAISVAIKTNGVERSDGNGGSVDKRRPYVDFFVSLISRRDRCSVSDLLAPVSGVDVETVVVDADLVVGVPGRESDLEIGSEEVRWIAGDVEGVDGGVLEEEAWF</sequence>
<dbReference type="EMBL" id="GEVI01016580">
    <property type="protein sequence ID" value="JAU15740.1"/>
    <property type="molecule type" value="Transcribed_RNA"/>
</dbReference>
<evidence type="ECO:0000256" key="1">
    <source>
        <dbReference type="SAM" id="MobiDB-lite"/>
    </source>
</evidence>
<organism evidence="2">
    <name type="scientific">Noccaea caerulescens</name>
    <name type="common">Alpine penny-cress</name>
    <name type="synonym">Thlaspi caerulescens</name>
    <dbReference type="NCBI Taxonomy" id="107243"/>
    <lineage>
        <taxon>Eukaryota</taxon>
        <taxon>Viridiplantae</taxon>
        <taxon>Streptophyta</taxon>
        <taxon>Embryophyta</taxon>
        <taxon>Tracheophyta</taxon>
        <taxon>Spermatophyta</taxon>
        <taxon>Magnoliopsida</taxon>
        <taxon>eudicotyledons</taxon>
        <taxon>Gunneridae</taxon>
        <taxon>Pentapetalae</taxon>
        <taxon>rosids</taxon>
        <taxon>malvids</taxon>
        <taxon>Brassicales</taxon>
        <taxon>Brassicaceae</taxon>
        <taxon>Coluteocarpeae</taxon>
        <taxon>Noccaea</taxon>
    </lineage>
</organism>
<feature type="region of interest" description="Disordered" evidence="1">
    <location>
        <begin position="1"/>
        <end position="25"/>
    </location>
</feature>
<accession>A0A1J3DGC5</accession>
<protein>
    <submittedName>
        <fullName evidence="2">Uncharacterized protein</fullName>
    </submittedName>
</protein>
<name>A0A1J3DGC5_NOCCA</name>